<dbReference type="InterPro" id="IPR009875">
    <property type="entry name" value="PilZ_domain"/>
</dbReference>
<proteinExistence type="predicted"/>
<reference evidence="2" key="1">
    <citation type="submission" date="2020-08" db="EMBL/GenBank/DDBJ databases">
        <title>Novel species isolated from subtropical streams in China.</title>
        <authorList>
            <person name="Lu H."/>
        </authorList>
    </citation>
    <scope>NUCLEOTIDE SEQUENCE</scope>
    <source>
        <strain evidence="2">KACC 12607</strain>
    </source>
</reference>
<dbReference type="EMBL" id="JACOFV010000010">
    <property type="protein sequence ID" value="MBC3862701.1"/>
    <property type="molecule type" value="Genomic_DNA"/>
</dbReference>
<dbReference type="Pfam" id="PF07238">
    <property type="entry name" value="PilZ"/>
    <property type="match status" value="1"/>
</dbReference>
<evidence type="ECO:0000313" key="3">
    <source>
        <dbReference type="Proteomes" id="UP000634011"/>
    </source>
</evidence>
<evidence type="ECO:0000259" key="1">
    <source>
        <dbReference type="Pfam" id="PF07238"/>
    </source>
</evidence>
<dbReference type="AlphaFoldDB" id="A0A923HN88"/>
<name>A0A923HN88_9BURK</name>
<evidence type="ECO:0000313" key="2">
    <source>
        <dbReference type="EMBL" id="MBC3862701.1"/>
    </source>
</evidence>
<protein>
    <submittedName>
        <fullName evidence="2">PilZ domain-containing protein</fullName>
    </submittedName>
</protein>
<feature type="domain" description="PilZ" evidence="1">
    <location>
        <begin position="4"/>
        <end position="105"/>
    </location>
</feature>
<dbReference type="Gene3D" id="2.40.10.220">
    <property type="entry name" value="predicted glycosyltransferase like domains"/>
    <property type="match status" value="1"/>
</dbReference>
<sequence length="108" mass="12019">MSDSRNSPRLSVAWRAAIQVAVGRIVPAKIINFSASGIQLQTSVMLKEKQIYQMMMEVPSHKDASSRTQVVCKATCLYTILSGNEYRAGMKCSDFPPQHRELLESWGG</sequence>
<dbReference type="Proteomes" id="UP000634011">
    <property type="component" value="Unassembled WGS sequence"/>
</dbReference>
<gene>
    <name evidence="2" type="ORF">H8K32_11360</name>
</gene>
<accession>A0A923HN88</accession>
<dbReference type="GO" id="GO:0035438">
    <property type="term" value="F:cyclic-di-GMP binding"/>
    <property type="evidence" value="ECO:0007669"/>
    <property type="project" value="InterPro"/>
</dbReference>
<comment type="caution">
    <text evidence="2">The sequence shown here is derived from an EMBL/GenBank/DDBJ whole genome shotgun (WGS) entry which is preliminary data.</text>
</comment>
<keyword evidence="3" id="KW-1185">Reference proteome</keyword>
<organism evidence="2 3">
    <name type="scientific">Undibacterium jejuense</name>
    <dbReference type="NCBI Taxonomy" id="1344949"/>
    <lineage>
        <taxon>Bacteria</taxon>
        <taxon>Pseudomonadati</taxon>
        <taxon>Pseudomonadota</taxon>
        <taxon>Betaproteobacteria</taxon>
        <taxon>Burkholderiales</taxon>
        <taxon>Oxalobacteraceae</taxon>
        <taxon>Undibacterium</taxon>
    </lineage>
</organism>
<dbReference type="RefSeq" id="WP_186912638.1">
    <property type="nucleotide sequence ID" value="NZ_JACOFV010000010.1"/>
</dbReference>